<organism evidence="2 3">
    <name type="scientific">Alligator mississippiensis</name>
    <name type="common">American alligator</name>
    <dbReference type="NCBI Taxonomy" id="8496"/>
    <lineage>
        <taxon>Eukaryota</taxon>
        <taxon>Metazoa</taxon>
        <taxon>Chordata</taxon>
        <taxon>Craniata</taxon>
        <taxon>Vertebrata</taxon>
        <taxon>Euteleostomi</taxon>
        <taxon>Archelosauria</taxon>
        <taxon>Archosauria</taxon>
        <taxon>Crocodylia</taxon>
        <taxon>Alligatoridae</taxon>
        <taxon>Alligatorinae</taxon>
        <taxon>Alligator</taxon>
    </lineage>
</organism>
<evidence type="ECO:0000256" key="1">
    <source>
        <dbReference type="SAM" id="Phobius"/>
    </source>
</evidence>
<comment type="caution">
    <text evidence="2">The sequence shown here is derived from an EMBL/GenBank/DDBJ whole genome shotgun (WGS) entry which is preliminary data.</text>
</comment>
<protein>
    <submittedName>
        <fullName evidence="2">Uncharacterized protein</fullName>
    </submittedName>
</protein>
<dbReference type="Proteomes" id="UP000050525">
    <property type="component" value="Unassembled WGS sequence"/>
</dbReference>
<evidence type="ECO:0000313" key="2">
    <source>
        <dbReference type="EMBL" id="KYO39235.1"/>
    </source>
</evidence>
<keyword evidence="1" id="KW-1133">Transmembrane helix</keyword>
<evidence type="ECO:0000313" key="3">
    <source>
        <dbReference type="Proteomes" id="UP000050525"/>
    </source>
</evidence>
<sequence length="75" mass="8283">MLEENEGNPTTPGKGELENPGQLLLSSLILLYLLLAVHPWIKDNALQLLQSLGGFIRTRSYRFTKPSLTSAESLS</sequence>
<dbReference type="EMBL" id="AKHW03002337">
    <property type="protein sequence ID" value="KYO39235.1"/>
    <property type="molecule type" value="Genomic_DNA"/>
</dbReference>
<proteinExistence type="predicted"/>
<reference evidence="2 3" key="1">
    <citation type="journal article" date="2012" name="Genome Biol.">
        <title>Sequencing three crocodilian genomes to illuminate the evolution of archosaurs and amniotes.</title>
        <authorList>
            <person name="St John J.A."/>
            <person name="Braun E.L."/>
            <person name="Isberg S.R."/>
            <person name="Miles L.G."/>
            <person name="Chong A.Y."/>
            <person name="Gongora J."/>
            <person name="Dalzell P."/>
            <person name="Moran C."/>
            <person name="Bed'hom B."/>
            <person name="Abzhanov A."/>
            <person name="Burgess S.C."/>
            <person name="Cooksey A.M."/>
            <person name="Castoe T.A."/>
            <person name="Crawford N.G."/>
            <person name="Densmore L.D."/>
            <person name="Drew J.C."/>
            <person name="Edwards S.V."/>
            <person name="Faircloth B.C."/>
            <person name="Fujita M.K."/>
            <person name="Greenwold M.J."/>
            <person name="Hoffmann F.G."/>
            <person name="Howard J.M."/>
            <person name="Iguchi T."/>
            <person name="Janes D.E."/>
            <person name="Khan S.Y."/>
            <person name="Kohno S."/>
            <person name="de Koning A.J."/>
            <person name="Lance S.L."/>
            <person name="McCarthy F.M."/>
            <person name="McCormack J.E."/>
            <person name="Merchant M.E."/>
            <person name="Peterson D.G."/>
            <person name="Pollock D.D."/>
            <person name="Pourmand N."/>
            <person name="Raney B.J."/>
            <person name="Roessler K.A."/>
            <person name="Sanford J.R."/>
            <person name="Sawyer R.H."/>
            <person name="Schmidt C.J."/>
            <person name="Triplett E.W."/>
            <person name="Tuberville T.D."/>
            <person name="Venegas-Anaya M."/>
            <person name="Howard J.T."/>
            <person name="Jarvis E.D."/>
            <person name="Guillette L.J.Jr."/>
            <person name="Glenn T.C."/>
            <person name="Green R.E."/>
            <person name="Ray D.A."/>
        </authorList>
    </citation>
    <scope>NUCLEOTIDE SEQUENCE [LARGE SCALE GENOMIC DNA]</scope>
    <source>
        <strain evidence="2">KSC_2009_1</strain>
    </source>
</reference>
<accession>A0A151NRY9</accession>
<feature type="transmembrane region" description="Helical" evidence="1">
    <location>
        <begin position="20"/>
        <end position="41"/>
    </location>
</feature>
<keyword evidence="1" id="KW-0472">Membrane</keyword>
<keyword evidence="3" id="KW-1185">Reference proteome</keyword>
<keyword evidence="1" id="KW-0812">Transmembrane</keyword>
<dbReference type="AlphaFoldDB" id="A0A151NRY9"/>
<gene>
    <name evidence="2" type="ORF">Y1Q_0004864</name>
</gene>
<name>A0A151NRY9_ALLMI</name>